<dbReference type="GO" id="GO:0016783">
    <property type="term" value="F:sulfurtransferase activity"/>
    <property type="evidence" value="ECO:0007669"/>
    <property type="project" value="InterPro"/>
</dbReference>
<keyword evidence="6" id="KW-0819">tRNA processing</keyword>
<feature type="region of interest" description="Disordered" evidence="12">
    <location>
        <begin position="409"/>
        <end position="476"/>
    </location>
</feature>
<feature type="domain" description="tRNA-specific 2-thiouridylase MnmA-like C-terminal" evidence="13">
    <location>
        <begin position="315"/>
        <end position="394"/>
    </location>
</feature>
<dbReference type="PANTHER" id="PTHR11933">
    <property type="entry name" value="TRNA 5-METHYLAMINOMETHYL-2-THIOURIDYLATE -METHYLTRANSFERASE"/>
    <property type="match status" value="1"/>
</dbReference>
<organism evidence="15 16">
    <name type="scientific">Lentinula aff. detonsa</name>
    <dbReference type="NCBI Taxonomy" id="2804958"/>
    <lineage>
        <taxon>Eukaryota</taxon>
        <taxon>Fungi</taxon>
        <taxon>Dikarya</taxon>
        <taxon>Basidiomycota</taxon>
        <taxon>Agaricomycotina</taxon>
        <taxon>Agaricomycetes</taxon>
        <taxon>Agaricomycetidae</taxon>
        <taxon>Agaricales</taxon>
        <taxon>Marasmiineae</taxon>
        <taxon>Omphalotaceae</taxon>
        <taxon>Lentinula</taxon>
    </lineage>
</organism>
<dbReference type="Gene3D" id="3.40.50.620">
    <property type="entry name" value="HUPs"/>
    <property type="match status" value="1"/>
</dbReference>
<dbReference type="PANTHER" id="PTHR11933:SF5">
    <property type="entry name" value="MITOCHONDRIAL TRNA-SPECIFIC 2-THIOURIDYLASE 1"/>
    <property type="match status" value="1"/>
</dbReference>
<evidence type="ECO:0000256" key="8">
    <source>
        <dbReference type="ARBA" id="ARBA00022840"/>
    </source>
</evidence>
<evidence type="ECO:0000313" key="15">
    <source>
        <dbReference type="EMBL" id="KAJ3791285.1"/>
    </source>
</evidence>
<protein>
    <recommendedName>
        <fullName evidence="3">tRNA-5-taurinomethyluridine 2-sulfurtransferase</fullName>
        <ecNumber evidence="3">2.8.1.14</ecNumber>
    </recommendedName>
</protein>
<evidence type="ECO:0000256" key="9">
    <source>
        <dbReference type="ARBA" id="ARBA00022884"/>
    </source>
</evidence>
<dbReference type="Pfam" id="PF03054">
    <property type="entry name" value="tRNA_Me_trans"/>
    <property type="match status" value="1"/>
</dbReference>
<dbReference type="InterPro" id="IPR014729">
    <property type="entry name" value="Rossmann-like_a/b/a_fold"/>
</dbReference>
<dbReference type="HAMAP" id="MF_00144">
    <property type="entry name" value="tRNA_thiouridyl_MnmA"/>
    <property type="match status" value="1"/>
</dbReference>
<dbReference type="FunFam" id="3.40.50.620:FF:000115">
    <property type="entry name" value="tRNA-specific 2-thiouridylase MnmA"/>
    <property type="match status" value="1"/>
</dbReference>
<comment type="function">
    <text evidence="1">Catalyzes the 2-thiolation of uridine at the wobble position (U34) of mitochondrial tRNA(Lys), tRNA(Glu) and tRNA(Gln). Required for the formation of 5-taurinomethyl-2-thiouridine (tm5s2U) of mitochondrial tRNA(Lys), tRNA(Glu), and tRNA(Gln) at the wobble position. ATP is required to activate the C2 atom of the wobble base.</text>
</comment>
<evidence type="ECO:0000256" key="5">
    <source>
        <dbReference type="ARBA" id="ARBA00022679"/>
    </source>
</evidence>
<proteinExistence type="inferred from homology"/>
<dbReference type="Pfam" id="PF20259">
    <property type="entry name" value="tRNA_Me_trans_M"/>
    <property type="match status" value="1"/>
</dbReference>
<feature type="compositionally biased region" description="Polar residues" evidence="12">
    <location>
        <begin position="452"/>
        <end position="466"/>
    </location>
</feature>
<dbReference type="CDD" id="cd01998">
    <property type="entry name" value="MnmA_TRMU-like"/>
    <property type="match status" value="1"/>
</dbReference>
<keyword evidence="9" id="KW-0694">RNA-binding</keyword>
<evidence type="ECO:0000256" key="6">
    <source>
        <dbReference type="ARBA" id="ARBA00022694"/>
    </source>
</evidence>
<dbReference type="Pfam" id="PF20258">
    <property type="entry name" value="tRNA_Me_trans_C"/>
    <property type="match status" value="1"/>
</dbReference>
<dbReference type="InterPro" id="IPR023382">
    <property type="entry name" value="MnmA-like_central_sf"/>
</dbReference>
<evidence type="ECO:0000256" key="11">
    <source>
        <dbReference type="ARBA" id="ARBA00049564"/>
    </source>
</evidence>
<dbReference type="InterPro" id="IPR004506">
    <property type="entry name" value="MnmA-like"/>
</dbReference>
<keyword evidence="10" id="KW-1015">Disulfide bond</keyword>
<dbReference type="SUPFAM" id="SSF52402">
    <property type="entry name" value="Adenine nucleotide alpha hydrolases-like"/>
    <property type="match status" value="1"/>
</dbReference>
<dbReference type="GO" id="GO:0005739">
    <property type="term" value="C:mitochondrion"/>
    <property type="evidence" value="ECO:0007669"/>
    <property type="project" value="TreeGrafter"/>
</dbReference>
<evidence type="ECO:0000313" key="16">
    <source>
        <dbReference type="Proteomes" id="UP001163798"/>
    </source>
</evidence>
<dbReference type="InterPro" id="IPR046884">
    <property type="entry name" value="MnmA-like_central"/>
</dbReference>
<evidence type="ECO:0000256" key="12">
    <source>
        <dbReference type="SAM" id="MobiDB-lite"/>
    </source>
</evidence>
<keyword evidence="7" id="KW-0547">Nucleotide-binding</keyword>
<dbReference type="GO" id="GO:0000049">
    <property type="term" value="F:tRNA binding"/>
    <property type="evidence" value="ECO:0007669"/>
    <property type="project" value="UniProtKB-KW"/>
</dbReference>
<evidence type="ECO:0000256" key="3">
    <source>
        <dbReference type="ARBA" id="ARBA00011953"/>
    </source>
</evidence>
<dbReference type="GO" id="GO:0005524">
    <property type="term" value="F:ATP binding"/>
    <property type="evidence" value="ECO:0007669"/>
    <property type="project" value="UniProtKB-KW"/>
</dbReference>
<dbReference type="Gene3D" id="2.30.30.280">
    <property type="entry name" value="Adenine nucleotide alpha hydrolases-like domains"/>
    <property type="match status" value="1"/>
</dbReference>
<keyword evidence="8" id="KW-0067">ATP-binding</keyword>
<keyword evidence="5 15" id="KW-0808">Transferase</keyword>
<dbReference type="GO" id="GO:0002143">
    <property type="term" value="P:tRNA wobble position uridine thiolation"/>
    <property type="evidence" value="ECO:0007669"/>
    <property type="project" value="TreeGrafter"/>
</dbReference>
<evidence type="ECO:0000256" key="4">
    <source>
        <dbReference type="ARBA" id="ARBA00022555"/>
    </source>
</evidence>
<feature type="compositionally biased region" description="Polar residues" evidence="12">
    <location>
        <begin position="417"/>
        <end position="435"/>
    </location>
</feature>
<comment type="similarity">
    <text evidence="2">Belongs to the MnmA/TRMU family.</text>
</comment>
<evidence type="ECO:0000256" key="10">
    <source>
        <dbReference type="ARBA" id="ARBA00023157"/>
    </source>
</evidence>
<dbReference type="NCBIfam" id="NF001138">
    <property type="entry name" value="PRK00143.1"/>
    <property type="match status" value="1"/>
</dbReference>
<dbReference type="Gene3D" id="2.40.30.10">
    <property type="entry name" value="Translation factors"/>
    <property type="match status" value="1"/>
</dbReference>
<comment type="catalytic activity">
    <reaction evidence="11">
        <text>5-taurinomethyluridine(34) in tRNA + S-sulfanyl-L-cysteinyl-[protein] + AH2 + ATP = 5-taurinomethyl-2-thiouridine(34) in tRNA + L-cysteinyl-[protein] + A + AMP + diphosphate + H(+)</text>
        <dbReference type="Rhea" id="RHEA:47040"/>
        <dbReference type="Rhea" id="RHEA-COMP:10131"/>
        <dbReference type="Rhea" id="RHEA-COMP:11726"/>
        <dbReference type="Rhea" id="RHEA-COMP:11732"/>
        <dbReference type="Rhea" id="RHEA-COMP:11733"/>
        <dbReference type="ChEBI" id="CHEBI:13193"/>
        <dbReference type="ChEBI" id="CHEBI:15378"/>
        <dbReference type="ChEBI" id="CHEBI:17499"/>
        <dbReference type="ChEBI" id="CHEBI:29950"/>
        <dbReference type="ChEBI" id="CHEBI:30616"/>
        <dbReference type="ChEBI" id="CHEBI:33019"/>
        <dbReference type="ChEBI" id="CHEBI:61963"/>
        <dbReference type="ChEBI" id="CHEBI:87171"/>
        <dbReference type="ChEBI" id="CHEBI:87172"/>
        <dbReference type="ChEBI" id="CHEBI:456215"/>
        <dbReference type="EC" id="2.8.1.14"/>
    </reaction>
</comment>
<dbReference type="NCBIfam" id="TIGR00420">
    <property type="entry name" value="trmU"/>
    <property type="match status" value="1"/>
</dbReference>
<evidence type="ECO:0000259" key="13">
    <source>
        <dbReference type="Pfam" id="PF20258"/>
    </source>
</evidence>
<dbReference type="Proteomes" id="UP001163798">
    <property type="component" value="Unassembled WGS sequence"/>
</dbReference>
<dbReference type="EC" id="2.8.1.14" evidence="3"/>
<comment type="caution">
    <text evidence="15">The sequence shown here is derived from an EMBL/GenBank/DDBJ whole genome shotgun (WGS) entry which is preliminary data.</text>
</comment>
<evidence type="ECO:0000256" key="1">
    <source>
        <dbReference type="ARBA" id="ARBA00003986"/>
    </source>
</evidence>
<reference evidence="15" key="1">
    <citation type="submission" date="2022-08" db="EMBL/GenBank/DDBJ databases">
        <authorList>
            <consortium name="DOE Joint Genome Institute"/>
            <person name="Min B."/>
            <person name="Riley R."/>
            <person name="Sierra-Patev S."/>
            <person name="Naranjo-Ortiz M."/>
            <person name="Looney B."/>
            <person name="Konkel Z."/>
            <person name="Slot J.C."/>
            <person name="Sakamoto Y."/>
            <person name="Steenwyk J.L."/>
            <person name="Rokas A."/>
            <person name="Carro J."/>
            <person name="Camarero S."/>
            <person name="Ferreira P."/>
            <person name="Molpeceres G."/>
            <person name="Ruiz-Duenas F.J."/>
            <person name="Serrano A."/>
            <person name="Henrissat B."/>
            <person name="Drula E."/>
            <person name="Hughes K.W."/>
            <person name="Mata J.L."/>
            <person name="Ishikawa N.K."/>
            <person name="Vargas-Isla R."/>
            <person name="Ushijima S."/>
            <person name="Smith C.A."/>
            <person name="Ahrendt S."/>
            <person name="Andreopoulos W."/>
            <person name="He G."/>
            <person name="Labutti K."/>
            <person name="Lipzen A."/>
            <person name="Ng V."/>
            <person name="Sandor L."/>
            <person name="Barry K."/>
            <person name="Martinez A.T."/>
            <person name="Xiao Y."/>
            <person name="Gibbons J.G."/>
            <person name="Terashima K."/>
            <person name="Hibbett D.S."/>
            <person name="Grigoriev I.V."/>
        </authorList>
    </citation>
    <scope>NUCLEOTIDE SEQUENCE</scope>
    <source>
        <strain evidence="15">TFB10291</strain>
    </source>
</reference>
<keyword evidence="4" id="KW-0820">tRNA-binding</keyword>
<dbReference type="AlphaFoldDB" id="A0AA38NUD7"/>
<accession>A0AA38NUD7</accession>
<evidence type="ECO:0000256" key="2">
    <source>
        <dbReference type="ARBA" id="ARBA00006191"/>
    </source>
</evidence>
<name>A0AA38NUD7_9AGAR</name>
<evidence type="ECO:0000259" key="14">
    <source>
        <dbReference type="Pfam" id="PF20259"/>
    </source>
</evidence>
<sequence length="476" mass="53403">MSGARRCYQVAFKRYLSRSLYTHAYRDPKPGDKVVVGMSGGVDSSVAARLLANQDYDLSAIFMRNWDTRDESGTDKGCEWEKDWEDVQRVCNSLGIPCTMIDLSREYWNRIFQPALDVWESGSTPNPDVWCNREIKFGALLEHLPVNPTTGVSWFATGHYARKGWSSHGRPQLLSAKDQTKDQSYYLSSISEQGLSRALFPIGEFTKVQVRELARKYQLETAERPESMGLCFVGERGKFSRFLNSYLQPKPGPIIDFTTQNVIGNHAGLWTYTIGENAKVAGQPFKTFVSHKDPIKNAIYVVPGSSHQALLEHRVICKDWKWIWNDSPPPGISEPAGFRAAVKVRHRQDNQTCIAKIAQDKSLEIITDEPMRGVSPGQVAALWDGDWCLGCGVIASTGNSLLQSRQIIHDDPMNPPRTATQCNQVQKQKKLTSTSRGKRSPDHSGFHKRSLKLQSLQQISRDQSSKAPVGEIMLDG</sequence>
<gene>
    <name evidence="15" type="ORF">GGU10DRAFT_2227</name>
</gene>
<evidence type="ECO:0000256" key="7">
    <source>
        <dbReference type="ARBA" id="ARBA00022741"/>
    </source>
</evidence>
<dbReference type="InterPro" id="IPR046885">
    <property type="entry name" value="MnmA-like_C"/>
</dbReference>
<keyword evidence="16" id="KW-1185">Reference proteome</keyword>
<dbReference type="EMBL" id="MU793244">
    <property type="protein sequence ID" value="KAJ3791285.1"/>
    <property type="molecule type" value="Genomic_DNA"/>
</dbReference>
<feature type="domain" description="tRNA-specific 2-thiouridylase MnmA-like central" evidence="14">
    <location>
        <begin position="241"/>
        <end position="302"/>
    </location>
</feature>